<keyword evidence="3" id="KW-1185">Reference proteome</keyword>
<feature type="transmembrane region" description="Helical" evidence="1">
    <location>
        <begin position="6"/>
        <end position="27"/>
    </location>
</feature>
<evidence type="ECO:0000313" key="2">
    <source>
        <dbReference type="EMBL" id="CAH2242655.1"/>
    </source>
</evidence>
<evidence type="ECO:0000256" key="1">
    <source>
        <dbReference type="SAM" id="Phobius"/>
    </source>
</evidence>
<gene>
    <name evidence="2" type="primary">jg8474</name>
    <name evidence="2" type="ORF">PAEG_LOCUS18896</name>
</gene>
<dbReference type="EMBL" id="CAKXAJ010025670">
    <property type="protein sequence ID" value="CAH2242655.1"/>
    <property type="molecule type" value="Genomic_DNA"/>
</dbReference>
<keyword evidence="1" id="KW-1133">Transmembrane helix</keyword>
<reference evidence="2" key="1">
    <citation type="submission" date="2022-03" db="EMBL/GenBank/DDBJ databases">
        <authorList>
            <person name="Lindestad O."/>
        </authorList>
    </citation>
    <scope>NUCLEOTIDE SEQUENCE</scope>
</reference>
<sequence length="89" mass="9771">MQGISKWVFAIPADIVVFKWITIIINLGQLRLFQRSAQGPHPSSPIHIPSLSLCRYIVLKGVPHYACLFGVSTLELSLSNGLPIAILTC</sequence>
<keyword evidence="1" id="KW-0472">Membrane</keyword>
<name>A0A8S4RYI4_9NEOP</name>
<dbReference type="Proteomes" id="UP000838756">
    <property type="component" value="Unassembled WGS sequence"/>
</dbReference>
<proteinExistence type="predicted"/>
<comment type="caution">
    <text evidence="2">The sequence shown here is derived from an EMBL/GenBank/DDBJ whole genome shotgun (WGS) entry which is preliminary data.</text>
</comment>
<accession>A0A8S4RYI4</accession>
<evidence type="ECO:0000313" key="3">
    <source>
        <dbReference type="Proteomes" id="UP000838756"/>
    </source>
</evidence>
<organism evidence="2 3">
    <name type="scientific">Pararge aegeria aegeria</name>
    <dbReference type="NCBI Taxonomy" id="348720"/>
    <lineage>
        <taxon>Eukaryota</taxon>
        <taxon>Metazoa</taxon>
        <taxon>Ecdysozoa</taxon>
        <taxon>Arthropoda</taxon>
        <taxon>Hexapoda</taxon>
        <taxon>Insecta</taxon>
        <taxon>Pterygota</taxon>
        <taxon>Neoptera</taxon>
        <taxon>Endopterygota</taxon>
        <taxon>Lepidoptera</taxon>
        <taxon>Glossata</taxon>
        <taxon>Ditrysia</taxon>
        <taxon>Papilionoidea</taxon>
        <taxon>Nymphalidae</taxon>
        <taxon>Satyrinae</taxon>
        <taxon>Satyrini</taxon>
        <taxon>Parargina</taxon>
        <taxon>Pararge</taxon>
    </lineage>
</organism>
<protein>
    <submittedName>
        <fullName evidence="2">Jg8474 protein</fullName>
    </submittedName>
</protein>
<dbReference type="AlphaFoldDB" id="A0A8S4RYI4"/>
<keyword evidence="1" id="KW-0812">Transmembrane</keyword>